<keyword evidence="2" id="KW-1185">Reference proteome</keyword>
<dbReference type="InterPro" id="IPR052931">
    <property type="entry name" value="Prophage_regulatory_activator"/>
</dbReference>
<evidence type="ECO:0000313" key="1">
    <source>
        <dbReference type="EMBL" id="MEZ8196061.1"/>
    </source>
</evidence>
<organism evidence="1 2">
    <name type="scientific">Vibrio cortegadensis</name>
    <dbReference type="NCBI Taxonomy" id="1328770"/>
    <lineage>
        <taxon>Bacteria</taxon>
        <taxon>Pseudomonadati</taxon>
        <taxon>Pseudomonadota</taxon>
        <taxon>Gammaproteobacteria</taxon>
        <taxon>Vibrionales</taxon>
        <taxon>Vibrionaceae</taxon>
        <taxon>Vibrio</taxon>
    </lineage>
</organism>
<dbReference type="RefSeq" id="WP_371730752.1">
    <property type="nucleotide sequence ID" value="NZ_JBGOOT010000011.1"/>
</dbReference>
<dbReference type="Gene3D" id="1.10.238.160">
    <property type="match status" value="1"/>
</dbReference>
<accession>A0ABV4M975</accession>
<dbReference type="EMBL" id="JBGOOT010000011">
    <property type="protein sequence ID" value="MEZ8196061.1"/>
    <property type="molecule type" value="Genomic_DNA"/>
</dbReference>
<dbReference type="PANTHER" id="PTHR36154">
    <property type="entry name" value="DNA-BINDING TRANSCRIPTIONAL ACTIVATOR ALPA"/>
    <property type="match status" value="1"/>
</dbReference>
<sequence length="75" mass="8522">MRLIRLKEVINQTALSRSAIYRQMNAGEFPQSVSLGDRAVAWVEAEVQEWIIDKVSQSNREVYSSNNVIEVGALR</sequence>
<comment type="caution">
    <text evidence="1">The sequence shown here is derived from an EMBL/GenBank/DDBJ whole genome shotgun (WGS) entry which is preliminary data.</text>
</comment>
<gene>
    <name evidence="1" type="ORF">ACED38_14385</name>
</gene>
<evidence type="ECO:0000313" key="2">
    <source>
        <dbReference type="Proteomes" id="UP001569153"/>
    </source>
</evidence>
<dbReference type="InterPro" id="IPR010260">
    <property type="entry name" value="AlpA"/>
</dbReference>
<dbReference type="Proteomes" id="UP001569153">
    <property type="component" value="Unassembled WGS sequence"/>
</dbReference>
<protein>
    <submittedName>
        <fullName evidence="1">AlpA family transcriptional regulator</fullName>
    </submittedName>
</protein>
<reference evidence="1 2" key="1">
    <citation type="submission" date="2024-06" db="EMBL/GenBank/DDBJ databases">
        <authorList>
            <person name="Steensen K."/>
            <person name="Seneca J."/>
            <person name="Bartlau N."/>
            <person name="Yu A.X."/>
            <person name="Polz M.F."/>
        </authorList>
    </citation>
    <scope>NUCLEOTIDE SEQUENCE [LARGE SCALE GENOMIC DNA]</scope>
    <source>
        <strain evidence="1 2">FF146</strain>
    </source>
</reference>
<dbReference type="PANTHER" id="PTHR36154:SF1">
    <property type="entry name" value="DNA-BINDING TRANSCRIPTIONAL ACTIVATOR ALPA"/>
    <property type="match status" value="1"/>
</dbReference>
<name>A0ABV4M975_9VIBR</name>
<proteinExistence type="predicted"/>
<dbReference type="Pfam" id="PF05930">
    <property type="entry name" value="Phage_AlpA"/>
    <property type="match status" value="1"/>
</dbReference>